<name>A0ABU7CAS5_9TELE</name>
<sequence>MVSRHPEQTRRAVQSKSQPPLVAGAESLYRVISSVIGGALAETGNEQSNMSSRGRSAGGVHSAQEDPSPTGTTKKSASSEEESNQGMSWRRREEKIRSQQKQRYQQQRRKLRFSVDKVTKQNKLIRPPAATPPPKNTKHNVHPTTSL</sequence>
<organism evidence="2 3">
    <name type="scientific">Ataeniobius toweri</name>
    <dbReference type="NCBI Taxonomy" id="208326"/>
    <lineage>
        <taxon>Eukaryota</taxon>
        <taxon>Metazoa</taxon>
        <taxon>Chordata</taxon>
        <taxon>Craniata</taxon>
        <taxon>Vertebrata</taxon>
        <taxon>Euteleostomi</taxon>
        <taxon>Actinopterygii</taxon>
        <taxon>Neopterygii</taxon>
        <taxon>Teleostei</taxon>
        <taxon>Neoteleostei</taxon>
        <taxon>Acanthomorphata</taxon>
        <taxon>Ovalentaria</taxon>
        <taxon>Atherinomorphae</taxon>
        <taxon>Cyprinodontiformes</taxon>
        <taxon>Goodeidae</taxon>
        <taxon>Ataeniobius</taxon>
    </lineage>
</organism>
<dbReference type="EMBL" id="JAHUTI010088382">
    <property type="protein sequence ID" value="MED6259811.1"/>
    <property type="molecule type" value="Genomic_DNA"/>
</dbReference>
<gene>
    <name evidence="2" type="ORF">ATANTOWER_032656</name>
</gene>
<accession>A0ABU7CAS5</accession>
<feature type="region of interest" description="Disordered" evidence="1">
    <location>
        <begin position="43"/>
        <end position="147"/>
    </location>
</feature>
<evidence type="ECO:0000256" key="1">
    <source>
        <dbReference type="SAM" id="MobiDB-lite"/>
    </source>
</evidence>
<proteinExistence type="predicted"/>
<keyword evidence="3" id="KW-1185">Reference proteome</keyword>
<evidence type="ECO:0000313" key="3">
    <source>
        <dbReference type="Proteomes" id="UP001345963"/>
    </source>
</evidence>
<evidence type="ECO:0000313" key="2">
    <source>
        <dbReference type="EMBL" id="MED6259811.1"/>
    </source>
</evidence>
<feature type="region of interest" description="Disordered" evidence="1">
    <location>
        <begin position="1"/>
        <end position="23"/>
    </location>
</feature>
<feature type="compositionally biased region" description="Basic and acidic residues" evidence="1">
    <location>
        <begin position="1"/>
        <end position="10"/>
    </location>
</feature>
<dbReference type="Proteomes" id="UP001345963">
    <property type="component" value="Unassembled WGS sequence"/>
</dbReference>
<reference evidence="2 3" key="1">
    <citation type="submission" date="2021-07" db="EMBL/GenBank/DDBJ databases">
        <authorList>
            <person name="Palmer J.M."/>
        </authorList>
    </citation>
    <scope>NUCLEOTIDE SEQUENCE [LARGE SCALE GENOMIC DNA]</scope>
    <source>
        <strain evidence="2 3">AT_MEX2019</strain>
        <tissue evidence="2">Muscle</tissue>
    </source>
</reference>
<comment type="caution">
    <text evidence="2">The sequence shown here is derived from an EMBL/GenBank/DDBJ whole genome shotgun (WGS) entry which is preliminary data.</text>
</comment>
<protein>
    <submittedName>
        <fullName evidence="2">Uncharacterized protein</fullName>
    </submittedName>
</protein>
<feature type="compositionally biased region" description="Polar residues" evidence="1">
    <location>
        <begin position="44"/>
        <end position="54"/>
    </location>
</feature>
<feature type="compositionally biased region" description="Polar residues" evidence="1">
    <location>
        <begin position="65"/>
        <end position="76"/>
    </location>
</feature>